<gene>
    <name evidence="1" type="ORF">UFOVP390_6</name>
</gene>
<evidence type="ECO:0000313" key="1">
    <source>
        <dbReference type="EMBL" id="CAB5223727.1"/>
    </source>
</evidence>
<accession>A0A6J7X020</accession>
<organism evidence="1">
    <name type="scientific">uncultured Caudovirales phage</name>
    <dbReference type="NCBI Taxonomy" id="2100421"/>
    <lineage>
        <taxon>Viruses</taxon>
        <taxon>Duplodnaviria</taxon>
        <taxon>Heunggongvirae</taxon>
        <taxon>Uroviricota</taxon>
        <taxon>Caudoviricetes</taxon>
        <taxon>Peduoviridae</taxon>
        <taxon>Maltschvirus</taxon>
        <taxon>Maltschvirus maltsch</taxon>
    </lineage>
</organism>
<dbReference type="NCBIfam" id="NF033394">
    <property type="entry name" value="capsid_maj_Podo"/>
    <property type="match status" value="1"/>
</dbReference>
<protein>
    <submittedName>
        <fullName evidence="1">Uncharacterized protein</fullName>
    </submittedName>
</protein>
<dbReference type="InterPro" id="IPR049718">
    <property type="entry name" value="AKO59007-like"/>
</dbReference>
<dbReference type="EMBL" id="LR798323">
    <property type="protein sequence ID" value="CAB5223727.1"/>
    <property type="molecule type" value="Genomic_DNA"/>
</dbReference>
<sequence length="331" mass="36025">MAAISNDILSSTLRILLDEAVDNLYRSTPLLDQIRADGGLELYDGGSQLDVPLILEEHSSITQMSSGYEPINLAVQDALRQAQFGWCDFIAPIVITQREELSNKGDRAVLSIAEARMKSVMGTLRREWEKQAVAGTSTILSDMLTLNGGASGTGFLEGLATGTQNNTVGGLAKATFRELENQFVDAGTTLSIPEMSNLMINCQIKTPDGTAPNLILASPLFYQTYKGLLFNNERYVDESTLDGGRLALSFNTAKMYVDSFLPATSDSGNALSAYFLNTKFLKVGFDSDANFKMSDFETVSGYAARSANIYVRTQLYFHHLASQGVLVRGES</sequence>
<name>A0A6J7X020_9CAUD</name>
<reference evidence="1" key="1">
    <citation type="submission" date="2020-05" db="EMBL/GenBank/DDBJ databases">
        <authorList>
            <person name="Chiriac C."/>
            <person name="Salcher M."/>
            <person name="Ghai R."/>
            <person name="Kavagutti S V."/>
        </authorList>
    </citation>
    <scope>NUCLEOTIDE SEQUENCE</scope>
</reference>
<proteinExistence type="predicted"/>